<evidence type="ECO:0000259" key="2">
    <source>
        <dbReference type="Pfam" id="PF03807"/>
    </source>
</evidence>
<feature type="domain" description="Pyrroline-5-carboxylate reductase catalytic N-terminal" evidence="2">
    <location>
        <begin position="11"/>
        <end position="99"/>
    </location>
</feature>
<dbReference type="InterPro" id="IPR028939">
    <property type="entry name" value="P5C_Rdtase_cat_N"/>
</dbReference>
<accession>A0A7I7XFC2</accession>
<dbReference type="PANTHER" id="PTHR14239:SF10">
    <property type="entry name" value="REDUCTASE"/>
    <property type="match status" value="1"/>
</dbReference>
<evidence type="ECO:0000256" key="1">
    <source>
        <dbReference type="ARBA" id="ARBA00023002"/>
    </source>
</evidence>
<keyword evidence="4" id="KW-1185">Reference proteome</keyword>
<proteinExistence type="predicted"/>
<evidence type="ECO:0000313" key="4">
    <source>
        <dbReference type="Proteomes" id="UP000466517"/>
    </source>
</evidence>
<evidence type="ECO:0000313" key="3">
    <source>
        <dbReference type="EMBL" id="BBZ27889.1"/>
    </source>
</evidence>
<dbReference type="AlphaFoldDB" id="A0A7I7XFC2"/>
<gene>
    <name evidence="3" type="ORF">MMAD_21840</name>
</gene>
<dbReference type="KEGG" id="mmag:MMAD_21840"/>
<dbReference type="PANTHER" id="PTHR14239">
    <property type="entry name" value="DUDULIN-RELATED"/>
    <property type="match status" value="1"/>
</dbReference>
<dbReference type="GO" id="GO:0016491">
    <property type="term" value="F:oxidoreductase activity"/>
    <property type="evidence" value="ECO:0007669"/>
    <property type="project" value="UniProtKB-KW"/>
</dbReference>
<dbReference type="Proteomes" id="UP000466517">
    <property type="component" value="Chromosome"/>
</dbReference>
<dbReference type="Pfam" id="PF03807">
    <property type="entry name" value="F420_oxidored"/>
    <property type="match status" value="1"/>
</dbReference>
<dbReference type="EMBL" id="AP022610">
    <property type="protein sequence ID" value="BBZ27889.1"/>
    <property type="molecule type" value="Genomic_DNA"/>
</dbReference>
<sequence length="209" mass="21578">MPSVQDMIVSVGVIGAGPLAQAIARRCAASGVSVLLSNSRGPDSLTGLVAELGDPVQAGTVSDAADADLVVLAVPFAKVPEVVAVIPDWTGRLVVDATNQFAQYEPTYSGRADLGDETGSEWVARHVPGATVVKAFNAMFAAFIAPDPHHRDGRQVVFHAGDDDDANAVFAEFAEALGFAAVHVGGLRDGGRLMQLGGPLSALHVVKQD</sequence>
<organism evidence="3 4">
    <name type="scientific">Mycolicibacterium madagascariense</name>
    <dbReference type="NCBI Taxonomy" id="212765"/>
    <lineage>
        <taxon>Bacteria</taxon>
        <taxon>Bacillati</taxon>
        <taxon>Actinomycetota</taxon>
        <taxon>Actinomycetes</taxon>
        <taxon>Mycobacteriales</taxon>
        <taxon>Mycobacteriaceae</taxon>
        <taxon>Mycolicibacterium</taxon>
    </lineage>
</organism>
<dbReference type="SUPFAM" id="SSF51735">
    <property type="entry name" value="NAD(P)-binding Rossmann-fold domains"/>
    <property type="match status" value="1"/>
</dbReference>
<dbReference type="Gene3D" id="3.40.50.720">
    <property type="entry name" value="NAD(P)-binding Rossmann-like Domain"/>
    <property type="match status" value="1"/>
</dbReference>
<protein>
    <submittedName>
        <fullName evidence="3">NADP oxidoreductase</fullName>
    </submittedName>
</protein>
<dbReference type="InterPro" id="IPR036291">
    <property type="entry name" value="NAD(P)-bd_dom_sf"/>
</dbReference>
<name>A0A7I7XFC2_9MYCO</name>
<reference evidence="3 4" key="1">
    <citation type="journal article" date="2019" name="Emerg. Microbes Infect.">
        <title>Comprehensive subspecies identification of 175 nontuberculous mycobacteria species based on 7547 genomic profiles.</title>
        <authorList>
            <person name="Matsumoto Y."/>
            <person name="Kinjo T."/>
            <person name="Motooka D."/>
            <person name="Nabeya D."/>
            <person name="Jung N."/>
            <person name="Uechi K."/>
            <person name="Horii T."/>
            <person name="Iida T."/>
            <person name="Fujita J."/>
            <person name="Nakamura S."/>
        </authorList>
    </citation>
    <scope>NUCLEOTIDE SEQUENCE [LARGE SCALE GENOMIC DNA]</scope>
    <source>
        <strain evidence="3 4">JCM 13574</strain>
    </source>
</reference>
<keyword evidence="1" id="KW-0560">Oxidoreductase</keyword>
<dbReference type="InterPro" id="IPR051267">
    <property type="entry name" value="STEAP_metalloreductase"/>
</dbReference>